<dbReference type="InterPro" id="IPR020472">
    <property type="entry name" value="WD40_PAC1"/>
</dbReference>
<dbReference type="SUPFAM" id="SSF50978">
    <property type="entry name" value="WD40 repeat-like"/>
    <property type="match status" value="1"/>
</dbReference>
<keyword evidence="3" id="KW-0677">Repeat</keyword>
<keyword evidence="7" id="KW-1185">Reference proteome</keyword>
<dbReference type="GO" id="GO:0003723">
    <property type="term" value="F:RNA binding"/>
    <property type="evidence" value="ECO:0007669"/>
    <property type="project" value="TreeGrafter"/>
</dbReference>
<evidence type="ECO:0000256" key="1">
    <source>
        <dbReference type="ARBA" id="ARBA00022574"/>
    </source>
</evidence>
<dbReference type="PRINTS" id="PR00320">
    <property type="entry name" value="GPROTEINBRPT"/>
</dbReference>
<dbReference type="InterPro" id="IPR036322">
    <property type="entry name" value="WD40_repeat_dom_sf"/>
</dbReference>
<keyword evidence="4" id="KW-0508">mRNA splicing</keyword>
<feature type="repeat" description="WD" evidence="5">
    <location>
        <begin position="21"/>
        <end position="62"/>
    </location>
</feature>
<dbReference type="Proteomes" id="UP001211065">
    <property type="component" value="Unassembled WGS sequence"/>
</dbReference>
<organism evidence="6 7">
    <name type="scientific">Clydaea vesicula</name>
    <dbReference type="NCBI Taxonomy" id="447962"/>
    <lineage>
        <taxon>Eukaryota</taxon>
        <taxon>Fungi</taxon>
        <taxon>Fungi incertae sedis</taxon>
        <taxon>Chytridiomycota</taxon>
        <taxon>Chytridiomycota incertae sedis</taxon>
        <taxon>Chytridiomycetes</taxon>
        <taxon>Lobulomycetales</taxon>
        <taxon>Lobulomycetaceae</taxon>
        <taxon>Clydaea</taxon>
    </lineage>
</organism>
<dbReference type="GO" id="GO:0008380">
    <property type="term" value="P:RNA splicing"/>
    <property type="evidence" value="ECO:0007669"/>
    <property type="project" value="UniProtKB-KW"/>
</dbReference>
<dbReference type="CDD" id="cd00200">
    <property type="entry name" value="WD40"/>
    <property type="match status" value="1"/>
</dbReference>
<feature type="repeat" description="WD" evidence="5">
    <location>
        <begin position="190"/>
        <end position="224"/>
    </location>
</feature>
<reference evidence="6" key="1">
    <citation type="submission" date="2020-05" db="EMBL/GenBank/DDBJ databases">
        <title>Phylogenomic resolution of chytrid fungi.</title>
        <authorList>
            <person name="Stajich J.E."/>
            <person name="Amses K."/>
            <person name="Simmons R."/>
            <person name="Seto K."/>
            <person name="Myers J."/>
            <person name="Bonds A."/>
            <person name="Quandt C.A."/>
            <person name="Barry K."/>
            <person name="Liu P."/>
            <person name="Grigoriev I."/>
            <person name="Longcore J.E."/>
            <person name="James T.Y."/>
        </authorList>
    </citation>
    <scope>NUCLEOTIDE SEQUENCE</scope>
    <source>
        <strain evidence="6">JEL0476</strain>
    </source>
</reference>
<dbReference type="InterPro" id="IPR015943">
    <property type="entry name" value="WD40/YVTN_repeat-like_dom_sf"/>
</dbReference>
<accession>A0AAD5Y3F6</accession>
<feature type="repeat" description="WD" evidence="5">
    <location>
        <begin position="63"/>
        <end position="99"/>
    </location>
</feature>
<name>A0AAD5Y3F6_9FUNG</name>
<dbReference type="GO" id="GO:0006397">
    <property type="term" value="P:mRNA processing"/>
    <property type="evidence" value="ECO:0007669"/>
    <property type="project" value="UniProtKB-KW"/>
</dbReference>
<dbReference type="Gene3D" id="2.130.10.10">
    <property type="entry name" value="YVTN repeat-like/Quinoprotein amine dehydrogenase"/>
    <property type="match status" value="1"/>
</dbReference>
<dbReference type="GO" id="GO:0071013">
    <property type="term" value="C:catalytic step 2 spliceosome"/>
    <property type="evidence" value="ECO:0007669"/>
    <property type="project" value="TreeGrafter"/>
</dbReference>
<dbReference type="SMART" id="SM00320">
    <property type="entry name" value="WD40"/>
    <property type="match status" value="6"/>
</dbReference>
<proteinExistence type="predicted"/>
<keyword evidence="2" id="KW-0507">mRNA processing</keyword>
<dbReference type="PROSITE" id="PS00678">
    <property type="entry name" value="WD_REPEATS_1"/>
    <property type="match status" value="3"/>
</dbReference>
<dbReference type="PANTHER" id="PTHR44006:SF1">
    <property type="entry name" value="U5 SMALL NUCLEAR RIBONUCLEOPROTEIN 40 KDA PROTEIN"/>
    <property type="match status" value="1"/>
</dbReference>
<evidence type="ECO:0000313" key="7">
    <source>
        <dbReference type="Proteomes" id="UP001211065"/>
    </source>
</evidence>
<evidence type="ECO:0000256" key="2">
    <source>
        <dbReference type="ARBA" id="ARBA00022664"/>
    </source>
</evidence>
<feature type="repeat" description="WD" evidence="5">
    <location>
        <begin position="267"/>
        <end position="296"/>
    </location>
</feature>
<protein>
    <submittedName>
        <fullName evidence="6">Uncharacterized protein</fullName>
    </submittedName>
</protein>
<dbReference type="PANTHER" id="PTHR44006">
    <property type="entry name" value="U5 SMALL NUCLEAR RIBONUCLEOPROTEIN 40 KDA PROTEIN"/>
    <property type="match status" value="1"/>
</dbReference>
<evidence type="ECO:0000256" key="3">
    <source>
        <dbReference type="ARBA" id="ARBA00022737"/>
    </source>
</evidence>
<dbReference type="InterPro" id="IPR029044">
    <property type="entry name" value="Nucleotide-diphossugar_trans"/>
</dbReference>
<evidence type="ECO:0000256" key="4">
    <source>
        <dbReference type="ARBA" id="ARBA00023187"/>
    </source>
</evidence>
<dbReference type="PROSITE" id="PS50082">
    <property type="entry name" value="WD_REPEATS_2"/>
    <property type="match status" value="5"/>
</dbReference>
<sequence>MDLSCRSPKNLKPKVDPIILLSGHESEIYTVRFSPNGNYLASAGMDRNVLFWNVKNNTNFSMIKAHKNAILDLTWSRDGENIFTASADKTIGIWNVENGVKERGLKGHTNHVNAVTVSKRGHELLASSSNDQYLKVWDFRKEKNAIKNFKGKYQSLTNDWSNDSGLLFEAGIENVINSWCMRTNKILYRLEGHEDTITGIKVSPDGQYLISNSMDNTVRMWDIKPFSVSGGSRMIKKFEGFLLIYELLKFFKGAPHGFEKNLIKPCWSNDGDFIAVGSGDRSVVVWETLTRRIVYKLPGHKGCVNQVDWHPTEPIIASCSNDKTLFLVTEKRIIKNQYKFQPTNKYLFDKLFANVLKPTKLEPFFFEMKGDPNKFDITVTTMITVDKFDVLLNSMSTFDGYFSVVLHLLDDENLIDRLESLKDFLKLNLKLLESKADIHLIIDKFPRQLNYLRNVARFFSRSELILPLDVDFIVNLNFSEHIKKNEYVYNKLKLGDSVFILPAFEYTKGNIKKNVDLFPKNKEEVKKLGKKLQIFHGSRNAGHLSTNYPQWMKSMTAYKIKPTSMAYEPYAVFNKNNVPWSDERFTGYGNNKAAWWYEIYLSGLEFHVLPEDFVIHLDHSYNEKARKEERDRNKNLFQNYLTELCDRYKVKFKIFGVDLIRRGCGDEKEKKRTLKNKFNFSKVYNYLIGEERD</sequence>
<dbReference type="AlphaFoldDB" id="A0AAD5Y3F6"/>
<gene>
    <name evidence="6" type="ORF">HK099_001422</name>
</gene>
<dbReference type="Pfam" id="PF13896">
    <property type="entry name" value="Glyco_transf_49"/>
    <property type="match status" value="1"/>
</dbReference>
<dbReference type="Gene3D" id="3.90.550.10">
    <property type="entry name" value="Spore Coat Polysaccharide Biosynthesis Protein SpsA, Chain A"/>
    <property type="match status" value="1"/>
</dbReference>
<dbReference type="Pfam" id="PF00400">
    <property type="entry name" value="WD40"/>
    <property type="match status" value="6"/>
</dbReference>
<evidence type="ECO:0000313" key="6">
    <source>
        <dbReference type="EMBL" id="KAJ3227573.1"/>
    </source>
</evidence>
<comment type="caution">
    <text evidence="6">The sequence shown here is derived from an EMBL/GenBank/DDBJ whole genome shotgun (WGS) entry which is preliminary data.</text>
</comment>
<dbReference type="PROSITE" id="PS50294">
    <property type="entry name" value="WD_REPEATS_REGION"/>
    <property type="match status" value="4"/>
</dbReference>
<dbReference type="InterPro" id="IPR001680">
    <property type="entry name" value="WD40_rpt"/>
</dbReference>
<dbReference type="InterPro" id="IPR019775">
    <property type="entry name" value="WD40_repeat_CS"/>
</dbReference>
<dbReference type="InterPro" id="IPR052234">
    <property type="entry name" value="U5_snRNP_Component"/>
</dbReference>
<dbReference type="EMBL" id="JADGJW010000014">
    <property type="protein sequence ID" value="KAJ3227573.1"/>
    <property type="molecule type" value="Genomic_DNA"/>
</dbReference>
<keyword evidence="1 5" id="KW-0853">WD repeat</keyword>
<feature type="repeat" description="WD" evidence="5">
    <location>
        <begin position="105"/>
        <end position="147"/>
    </location>
</feature>
<evidence type="ECO:0000256" key="5">
    <source>
        <dbReference type="PROSITE-ProRule" id="PRU00221"/>
    </source>
</evidence>